<dbReference type="InterPro" id="IPR036069">
    <property type="entry name" value="DUF34/NIF3_sf"/>
</dbReference>
<feature type="non-terminal residue" evidence="1">
    <location>
        <position position="1"/>
    </location>
</feature>
<organism evidence="1 2">
    <name type="scientific">Armillaria borealis</name>
    <dbReference type="NCBI Taxonomy" id="47425"/>
    <lineage>
        <taxon>Eukaryota</taxon>
        <taxon>Fungi</taxon>
        <taxon>Dikarya</taxon>
        <taxon>Basidiomycota</taxon>
        <taxon>Agaricomycotina</taxon>
        <taxon>Agaricomycetes</taxon>
        <taxon>Agaricomycetidae</taxon>
        <taxon>Agaricales</taxon>
        <taxon>Marasmiineae</taxon>
        <taxon>Physalacriaceae</taxon>
        <taxon>Armillaria</taxon>
    </lineage>
</organism>
<dbReference type="Gene3D" id="3.40.1390.30">
    <property type="entry name" value="NIF3 (NGG1p interacting factor 3)-like"/>
    <property type="match status" value="1"/>
</dbReference>
<gene>
    <name evidence="1" type="ORF">EV421DRAFT_1716408</name>
</gene>
<evidence type="ECO:0000313" key="1">
    <source>
        <dbReference type="EMBL" id="KAK0435829.1"/>
    </source>
</evidence>
<proteinExistence type="predicted"/>
<protein>
    <submittedName>
        <fullName evidence="1">Uncharacterized protein</fullName>
    </submittedName>
</protein>
<keyword evidence="2" id="KW-1185">Reference proteome</keyword>
<name>A0AA39MJC6_9AGAR</name>
<sequence length="85" mass="9146">EAPVIFSYHPWSDLCLRRFPTRCKRQASFFRCAAEDISACSPRSALDSVCGGLDDWLAKGLGKDQVAALVGQKLDANGKSEGAEG</sequence>
<dbReference type="AlphaFoldDB" id="A0AA39MJC6"/>
<reference evidence="1" key="1">
    <citation type="submission" date="2023-06" db="EMBL/GenBank/DDBJ databases">
        <authorList>
            <consortium name="Lawrence Berkeley National Laboratory"/>
            <person name="Ahrendt S."/>
            <person name="Sahu N."/>
            <person name="Indic B."/>
            <person name="Wong-Bajracharya J."/>
            <person name="Merenyi Z."/>
            <person name="Ke H.-M."/>
            <person name="Monk M."/>
            <person name="Kocsube S."/>
            <person name="Drula E."/>
            <person name="Lipzen A."/>
            <person name="Balint B."/>
            <person name="Henrissat B."/>
            <person name="Andreopoulos B."/>
            <person name="Martin F.M."/>
            <person name="Harder C.B."/>
            <person name="Rigling D."/>
            <person name="Ford K.L."/>
            <person name="Foster G.D."/>
            <person name="Pangilinan J."/>
            <person name="Papanicolaou A."/>
            <person name="Barry K."/>
            <person name="LaButti K."/>
            <person name="Viragh M."/>
            <person name="Koriabine M."/>
            <person name="Yan M."/>
            <person name="Riley R."/>
            <person name="Champramary S."/>
            <person name="Plett K.L."/>
            <person name="Tsai I.J."/>
            <person name="Slot J."/>
            <person name="Sipos G."/>
            <person name="Plett J."/>
            <person name="Nagy L.G."/>
            <person name="Grigoriev I.V."/>
        </authorList>
    </citation>
    <scope>NUCLEOTIDE SEQUENCE</scope>
    <source>
        <strain evidence="1">FPL87.14</strain>
    </source>
</reference>
<dbReference type="Proteomes" id="UP001175226">
    <property type="component" value="Unassembled WGS sequence"/>
</dbReference>
<dbReference type="SUPFAM" id="SSF102705">
    <property type="entry name" value="NIF3 (NGG1p interacting factor 3)-like"/>
    <property type="match status" value="1"/>
</dbReference>
<dbReference type="EMBL" id="JAUEPT010000059">
    <property type="protein sequence ID" value="KAK0435829.1"/>
    <property type="molecule type" value="Genomic_DNA"/>
</dbReference>
<accession>A0AA39MJC6</accession>
<evidence type="ECO:0000313" key="2">
    <source>
        <dbReference type="Proteomes" id="UP001175226"/>
    </source>
</evidence>
<comment type="caution">
    <text evidence="1">The sequence shown here is derived from an EMBL/GenBank/DDBJ whole genome shotgun (WGS) entry which is preliminary data.</text>
</comment>